<dbReference type="EMBL" id="JAYKXN010000003">
    <property type="protein sequence ID" value="KAK7301250.1"/>
    <property type="molecule type" value="Genomic_DNA"/>
</dbReference>
<protein>
    <submittedName>
        <fullName evidence="2">Uncharacterized protein</fullName>
    </submittedName>
</protein>
<organism evidence="2 3">
    <name type="scientific">Clitoria ternatea</name>
    <name type="common">Butterfly pea</name>
    <dbReference type="NCBI Taxonomy" id="43366"/>
    <lineage>
        <taxon>Eukaryota</taxon>
        <taxon>Viridiplantae</taxon>
        <taxon>Streptophyta</taxon>
        <taxon>Embryophyta</taxon>
        <taxon>Tracheophyta</taxon>
        <taxon>Spermatophyta</taxon>
        <taxon>Magnoliopsida</taxon>
        <taxon>eudicotyledons</taxon>
        <taxon>Gunneridae</taxon>
        <taxon>Pentapetalae</taxon>
        <taxon>rosids</taxon>
        <taxon>fabids</taxon>
        <taxon>Fabales</taxon>
        <taxon>Fabaceae</taxon>
        <taxon>Papilionoideae</taxon>
        <taxon>50 kb inversion clade</taxon>
        <taxon>NPAAA clade</taxon>
        <taxon>indigoferoid/millettioid clade</taxon>
        <taxon>Phaseoleae</taxon>
        <taxon>Clitoria</taxon>
    </lineage>
</organism>
<feature type="compositionally biased region" description="Low complexity" evidence="1">
    <location>
        <begin position="165"/>
        <end position="177"/>
    </location>
</feature>
<accession>A0AAN9PJ13</accession>
<feature type="region of interest" description="Disordered" evidence="1">
    <location>
        <begin position="165"/>
        <end position="188"/>
    </location>
</feature>
<evidence type="ECO:0000256" key="1">
    <source>
        <dbReference type="SAM" id="MobiDB-lite"/>
    </source>
</evidence>
<dbReference type="AlphaFoldDB" id="A0AAN9PJ13"/>
<gene>
    <name evidence="2" type="ORF">RJT34_12111</name>
</gene>
<keyword evidence="3" id="KW-1185">Reference proteome</keyword>
<reference evidence="2 3" key="1">
    <citation type="submission" date="2024-01" db="EMBL/GenBank/DDBJ databases">
        <title>The genomes of 5 underutilized Papilionoideae crops provide insights into root nodulation and disease resistance.</title>
        <authorList>
            <person name="Yuan L."/>
        </authorList>
    </citation>
    <scope>NUCLEOTIDE SEQUENCE [LARGE SCALE GENOMIC DNA]</scope>
    <source>
        <strain evidence="2">LY-2023</strain>
        <tissue evidence="2">Leaf</tissue>
    </source>
</reference>
<evidence type="ECO:0000313" key="3">
    <source>
        <dbReference type="Proteomes" id="UP001359559"/>
    </source>
</evidence>
<comment type="caution">
    <text evidence="2">The sequence shown here is derived from an EMBL/GenBank/DDBJ whole genome shotgun (WGS) entry which is preliminary data.</text>
</comment>
<name>A0AAN9PJ13_CLITE</name>
<feature type="compositionally biased region" description="Basic and acidic residues" evidence="1">
    <location>
        <begin position="178"/>
        <end position="188"/>
    </location>
</feature>
<dbReference type="Proteomes" id="UP001359559">
    <property type="component" value="Unassembled WGS sequence"/>
</dbReference>
<sequence length="205" mass="22712">MDLQQISKPVPFYHFFSYIYLSMAGFTEDLGAPDSWEVTDLEESMNHLNLILFSNKDSNSHPSIDDASPLPLSLPFHLPVLRRLRVQQQIRSVKKVVTEVAEEETNEMPDIPSSIPFLLHVKLIVTVSGAKVQLAMAKDLEGAFFKRDGIHSSFTFMKSANINGSSGNLSNGSSSKISGDDSKVESPDLGKMEGVPILRVDLKYI</sequence>
<evidence type="ECO:0000313" key="2">
    <source>
        <dbReference type="EMBL" id="KAK7301250.1"/>
    </source>
</evidence>
<proteinExistence type="predicted"/>